<dbReference type="Gene3D" id="3.90.1570.10">
    <property type="entry name" value="tt1808, chain A"/>
    <property type="match status" value="1"/>
</dbReference>
<evidence type="ECO:0000259" key="1">
    <source>
        <dbReference type="Pfam" id="PF05685"/>
    </source>
</evidence>
<dbReference type="Proteomes" id="UP000261231">
    <property type="component" value="Unassembled WGS sequence"/>
</dbReference>
<dbReference type="InterPro" id="IPR011335">
    <property type="entry name" value="Restrct_endonuc-II-like"/>
</dbReference>
<keyword evidence="3" id="KW-1185">Reference proteome</keyword>
<comment type="caution">
    <text evidence="2">The sequence shown here is derived from an EMBL/GenBank/DDBJ whole genome shotgun (WGS) entry which is preliminary data.</text>
</comment>
<organism evidence="2 3">
    <name type="scientific">Coprococcus catus</name>
    <dbReference type="NCBI Taxonomy" id="116085"/>
    <lineage>
        <taxon>Bacteria</taxon>
        <taxon>Bacillati</taxon>
        <taxon>Bacillota</taxon>
        <taxon>Clostridia</taxon>
        <taxon>Lachnospirales</taxon>
        <taxon>Lachnospiraceae</taxon>
        <taxon>Coprococcus</taxon>
    </lineage>
</organism>
<dbReference type="EMBL" id="QVFD01000001">
    <property type="protein sequence ID" value="RGC51144.1"/>
    <property type="molecule type" value="Genomic_DNA"/>
</dbReference>
<evidence type="ECO:0000313" key="3">
    <source>
        <dbReference type="Proteomes" id="UP000261231"/>
    </source>
</evidence>
<dbReference type="AlphaFoldDB" id="A0A3E2XRU6"/>
<dbReference type="CDD" id="cd06260">
    <property type="entry name" value="DUF820-like"/>
    <property type="match status" value="1"/>
</dbReference>
<proteinExistence type="predicted"/>
<dbReference type="SUPFAM" id="SSF52980">
    <property type="entry name" value="Restriction endonuclease-like"/>
    <property type="match status" value="1"/>
</dbReference>
<evidence type="ECO:0000313" key="2">
    <source>
        <dbReference type="EMBL" id="RGC51144.1"/>
    </source>
</evidence>
<feature type="domain" description="Putative restriction endonuclease" evidence="1">
    <location>
        <begin position="16"/>
        <end position="128"/>
    </location>
</feature>
<dbReference type="InterPro" id="IPR012296">
    <property type="entry name" value="Nuclease_put_TT1808"/>
</dbReference>
<dbReference type="InterPro" id="IPR008538">
    <property type="entry name" value="Uma2"/>
</dbReference>
<reference evidence="2 3" key="1">
    <citation type="submission" date="2018-08" db="EMBL/GenBank/DDBJ databases">
        <title>A genome reference for cultivated species of the human gut microbiota.</title>
        <authorList>
            <person name="Zou Y."/>
            <person name="Xue W."/>
            <person name="Luo G."/>
        </authorList>
    </citation>
    <scope>NUCLEOTIDE SEQUENCE [LARGE SCALE GENOMIC DNA]</scope>
    <source>
        <strain evidence="2 3">AM28-39</strain>
    </source>
</reference>
<keyword evidence="2" id="KW-0378">Hydrolase</keyword>
<dbReference type="PANTHER" id="PTHR36558">
    <property type="entry name" value="GLR1098 PROTEIN"/>
    <property type="match status" value="1"/>
</dbReference>
<sequence>MSPTLPVEDLNKTYLEHSMVINNFVIKVGSQIKDSLCRVFGDSVQYEWRENDDKVIIPDVSIICNMRDRKNVSFTGIPRFVMEVLSNATEEYDRHEKMAIYCKVGVSEYWIVDWRKKQVEIYLFDFNEKGDSYPYLYKTVTAENKNELQMVMFPNLHISFDELFDIGEY</sequence>
<name>A0A3E2XRU6_9FIRM</name>
<keyword evidence="2" id="KW-0255">Endonuclease</keyword>
<dbReference type="OrthoDB" id="9808428at2"/>
<dbReference type="Pfam" id="PF05685">
    <property type="entry name" value="Uma2"/>
    <property type="match status" value="1"/>
</dbReference>
<dbReference type="PANTHER" id="PTHR36558:SF1">
    <property type="entry name" value="RESTRICTION ENDONUCLEASE DOMAIN-CONTAINING PROTEIN-RELATED"/>
    <property type="match status" value="1"/>
</dbReference>
<protein>
    <submittedName>
        <fullName evidence="2">Uma2 family endonuclease</fullName>
    </submittedName>
</protein>
<gene>
    <name evidence="2" type="ORF">DW747_01175</name>
</gene>
<keyword evidence="2" id="KW-0540">Nuclease</keyword>
<dbReference type="GO" id="GO:0004519">
    <property type="term" value="F:endonuclease activity"/>
    <property type="evidence" value="ECO:0007669"/>
    <property type="project" value="UniProtKB-KW"/>
</dbReference>
<accession>A0A3E2XRU6</accession>